<dbReference type="RefSeq" id="WP_223867058.1">
    <property type="nucleotide sequence ID" value="NZ_JACXRZ010000004.1"/>
</dbReference>
<organism evidence="2 3">
    <name type="scientific">Microbispora bryophytorum subsp. camponoti</name>
    <dbReference type="NCBI Taxonomy" id="1677852"/>
    <lineage>
        <taxon>Bacteria</taxon>
        <taxon>Bacillati</taxon>
        <taxon>Actinomycetota</taxon>
        <taxon>Actinomycetes</taxon>
        <taxon>Streptosporangiales</taxon>
        <taxon>Streptosporangiaceae</taxon>
        <taxon>Microbispora</taxon>
    </lineage>
</organism>
<dbReference type="EMBL" id="JACXRZ010000004">
    <property type="protein sequence ID" value="MBD3143017.1"/>
    <property type="molecule type" value="Genomic_DNA"/>
</dbReference>
<gene>
    <name evidence="2" type="ORF">IEQ31_07445</name>
</gene>
<dbReference type="Proteomes" id="UP000653231">
    <property type="component" value="Unassembled WGS sequence"/>
</dbReference>
<protein>
    <submittedName>
        <fullName evidence="2">Uncharacterized protein</fullName>
    </submittedName>
</protein>
<name>A0ABR8KW72_9ACTN</name>
<accession>A0ABR8KW72</accession>
<feature type="compositionally biased region" description="Low complexity" evidence="1">
    <location>
        <begin position="29"/>
        <end position="39"/>
    </location>
</feature>
<evidence type="ECO:0000313" key="3">
    <source>
        <dbReference type="Proteomes" id="UP000653231"/>
    </source>
</evidence>
<comment type="caution">
    <text evidence="2">The sequence shown here is derived from an EMBL/GenBank/DDBJ whole genome shotgun (WGS) entry which is preliminary data.</text>
</comment>
<sequence>MSPPPIEHVSLNEHVSPSEFRADAVDDNPAPGVRTVPRTVPRRARLKAGHQQ</sequence>
<evidence type="ECO:0000313" key="2">
    <source>
        <dbReference type="EMBL" id="MBD3143017.1"/>
    </source>
</evidence>
<keyword evidence="3" id="KW-1185">Reference proteome</keyword>
<proteinExistence type="predicted"/>
<reference evidence="2 3" key="1">
    <citation type="submission" date="2020-09" db="EMBL/GenBank/DDBJ databases">
        <title>Actinomycete isolated from the Camponotus japonicus Mayr.</title>
        <authorList>
            <person name="Gong X."/>
        </authorList>
    </citation>
    <scope>NUCLEOTIDE SEQUENCE [LARGE SCALE GENOMIC DNA]</scope>
    <source>
        <strain evidence="2 3">2C-HV3</strain>
    </source>
</reference>
<feature type="compositionally biased region" description="Basic residues" evidence="1">
    <location>
        <begin position="40"/>
        <end position="52"/>
    </location>
</feature>
<feature type="region of interest" description="Disordered" evidence="1">
    <location>
        <begin position="1"/>
        <end position="52"/>
    </location>
</feature>
<evidence type="ECO:0000256" key="1">
    <source>
        <dbReference type="SAM" id="MobiDB-lite"/>
    </source>
</evidence>